<name>A0ABS3J4I2_9HYPH</name>
<gene>
    <name evidence="1" type="ORF">J1C47_10275</name>
</gene>
<proteinExistence type="predicted"/>
<evidence type="ECO:0000313" key="2">
    <source>
        <dbReference type="Proteomes" id="UP000664288"/>
    </source>
</evidence>
<protein>
    <submittedName>
        <fullName evidence="1">Uncharacterized protein</fullName>
    </submittedName>
</protein>
<accession>A0ABS3J4I2</accession>
<reference evidence="1 2" key="1">
    <citation type="submission" date="2021-03" db="EMBL/GenBank/DDBJ databases">
        <title>Whole genome sequence of Jiella sp. MQZ13P-4.</title>
        <authorList>
            <person name="Tuo L."/>
        </authorList>
    </citation>
    <scope>NUCLEOTIDE SEQUENCE [LARGE SCALE GENOMIC DNA]</scope>
    <source>
        <strain evidence="1 2">MQZ13P-4</strain>
    </source>
</reference>
<sequence length="173" mass="19011">MHLKAWLCARTVLLAGLLGLVLPALFPTAALSGDADLRGLEFRLRGSCQGRRDVEIRDRIYFGRDGNTFVYFGGSAGGVVVPAGRNRGHTERQRRSRRGGIVDAQESVTLALTSFGFEYVKSFTTPDSSNTGSRQVRIAIDGRLCRASVVEISRRRAGARSRRCRATCEYSAR</sequence>
<organism evidence="1 2">
    <name type="scientific">Jiella sonneratiae</name>
    <dbReference type="NCBI Taxonomy" id="2816856"/>
    <lineage>
        <taxon>Bacteria</taxon>
        <taxon>Pseudomonadati</taxon>
        <taxon>Pseudomonadota</taxon>
        <taxon>Alphaproteobacteria</taxon>
        <taxon>Hyphomicrobiales</taxon>
        <taxon>Aurantimonadaceae</taxon>
        <taxon>Jiella</taxon>
    </lineage>
</organism>
<dbReference type="RefSeq" id="WP_207350662.1">
    <property type="nucleotide sequence ID" value="NZ_JAFMPY010000008.1"/>
</dbReference>
<comment type="caution">
    <text evidence="1">The sequence shown here is derived from an EMBL/GenBank/DDBJ whole genome shotgun (WGS) entry which is preliminary data.</text>
</comment>
<evidence type="ECO:0000313" key="1">
    <source>
        <dbReference type="EMBL" id="MBO0904030.1"/>
    </source>
</evidence>
<dbReference type="Proteomes" id="UP000664288">
    <property type="component" value="Unassembled WGS sequence"/>
</dbReference>
<dbReference type="EMBL" id="JAFMPY010000008">
    <property type="protein sequence ID" value="MBO0904030.1"/>
    <property type="molecule type" value="Genomic_DNA"/>
</dbReference>
<keyword evidence="2" id="KW-1185">Reference proteome</keyword>